<dbReference type="PANTHER" id="PTHR23130:SF195">
    <property type="entry name" value="CYTOCHROME B561 AND DOMON DOMAIN-CONTAINING PROTEIN"/>
    <property type="match status" value="1"/>
</dbReference>
<evidence type="ECO:0000259" key="6">
    <source>
        <dbReference type="PROSITE" id="PS50836"/>
    </source>
</evidence>
<evidence type="ECO:0000313" key="9">
    <source>
        <dbReference type="Proteomes" id="UP001604277"/>
    </source>
</evidence>
<protein>
    <submittedName>
        <fullName evidence="8">Auxin-responsive family protein</fullName>
    </submittedName>
</protein>
<evidence type="ECO:0000256" key="3">
    <source>
        <dbReference type="ARBA" id="ARBA00022729"/>
    </source>
</evidence>
<keyword evidence="2" id="KW-0813">Transport</keyword>
<dbReference type="AlphaFoldDB" id="A0ABD1U9H8"/>
<dbReference type="Proteomes" id="UP001604277">
    <property type="component" value="Unassembled WGS sequence"/>
</dbReference>
<dbReference type="PANTHER" id="PTHR23130">
    <property type="entry name" value="CYTOCHROME B561 AND DOMON DOMAIN-CONTAINING PROTEIN"/>
    <property type="match status" value="1"/>
</dbReference>
<keyword evidence="3" id="KW-0732">Signal</keyword>
<feature type="domain" description="DOMON" evidence="6">
    <location>
        <begin position="12"/>
        <end position="108"/>
    </location>
</feature>
<reference evidence="9" key="1">
    <citation type="submission" date="2024-07" db="EMBL/GenBank/DDBJ databases">
        <title>Two chromosome-level genome assemblies of Korean endemic species Abeliophyllum distichum and Forsythia ovata (Oleaceae).</title>
        <authorList>
            <person name="Jang H."/>
        </authorList>
    </citation>
    <scope>NUCLEOTIDE SEQUENCE [LARGE SCALE GENOMIC DNA]</scope>
</reference>
<name>A0ABD1U9H8_9LAMI</name>
<evidence type="ECO:0000313" key="8">
    <source>
        <dbReference type="EMBL" id="KAL2521659.1"/>
    </source>
</evidence>
<evidence type="ECO:0000256" key="1">
    <source>
        <dbReference type="ARBA" id="ARBA00004370"/>
    </source>
</evidence>
<comment type="subcellular location">
    <subcellularLocation>
        <location evidence="1">Membrane</location>
    </subcellularLocation>
</comment>
<dbReference type="InterPro" id="IPR045265">
    <property type="entry name" value="AIR12_DOMON"/>
</dbReference>
<sequence length="108" mass="11982">MLYTFCNDLPSLNSYLHWAYGPANSTISFIFIATPTRHKGWIAWGINPTSIGMVGTQALIAFKDSKGAMTVRTYNITSYSPLTESKVWYEVKESSAGNADFCYYCVAG</sequence>
<keyword evidence="5" id="KW-0472">Membrane</keyword>
<dbReference type="PROSITE" id="PS50836">
    <property type="entry name" value="DOMON"/>
    <property type="match status" value="1"/>
</dbReference>
<evidence type="ECO:0000313" key="7">
    <source>
        <dbReference type="EMBL" id="KAL2521526.1"/>
    </source>
</evidence>
<evidence type="ECO:0000256" key="4">
    <source>
        <dbReference type="ARBA" id="ARBA00022982"/>
    </source>
</evidence>
<dbReference type="GO" id="GO:0016020">
    <property type="term" value="C:membrane"/>
    <property type="evidence" value="ECO:0007669"/>
    <property type="project" value="UniProtKB-SubCell"/>
</dbReference>
<evidence type="ECO:0000256" key="2">
    <source>
        <dbReference type="ARBA" id="ARBA00022448"/>
    </source>
</evidence>
<evidence type="ECO:0000256" key="5">
    <source>
        <dbReference type="ARBA" id="ARBA00023136"/>
    </source>
</evidence>
<accession>A0ABD1U9H8</accession>
<dbReference type="EMBL" id="JBFOLJ010000007">
    <property type="protein sequence ID" value="KAL2521659.1"/>
    <property type="molecule type" value="Genomic_DNA"/>
</dbReference>
<gene>
    <name evidence="7" type="ORF">Fot_25449</name>
    <name evidence="8" type="ORF">Fot_25582</name>
</gene>
<dbReference type="Pfam" id="PF04526">
    <property type="entry name" value="DUF568"/>
    <property type="match status" value="1"/>
</dbReference>
<keyword evidence="4" id="KW-0249">Electron transport</keyword>
<proteinExistence type="predicted"/>
<keyword evidence="9" id="KW-1185">Reference proteome</keyword>
<organism evidence="8 9">
    <name type="scientific">Forsythia ovata</name>
    <dbReference type="NCBI Taxonomy" id="205694"/>
    <lineage>
        <taxon>Eukaryota</taxon>
        <taxon>Viridiplantae</taxon>
        <taxon>Streptophyta</taxon>
        <taxon>Embryophyta</taxon>
        <taxon>Tracheophyta</taxon>
        <taxon>Spermatophyta</taxon>
        <taxon>Magnoliopsida</taxon>
        <taxon>eudicotyledons</taxon>
        <taxon>Gunneridae</taxon>
        <taxon>Pentapetalae</taxon>
        <taxon>asterids</taxon>
        <taxon>lamiids</taxon>
        <taxon>Lamiales</taxon>
        <taxon>Oleaceae</taxon>
        <taxon>Forsythieae</taxon>
        <taxon>Forsythia</taxon>
    </lineage>
</organism>
<reference evidence="8" key="2">
    <citation type="submission" date="2024-07" db="EMBL/GenBank/DDBJ databases">
        <title>Two chromosome-level genome assemblies of Korean endemic species Abeliophyllum distichum and Forsythia ovata (Oleaceae).</title>
        <authorList>
            <person name="Mun J.H."/>
        </authorList>
    </citation>
    <scope>NUCLEOTIDE SEQUENCE</scope>
    <source>
        <strain evidence="8">KNKB202402200001</strain>
        <tissue evidence="8">Leaf</tissue>
    </source>
</reference>
<dbReference type="InterPro" id="IPR005018">
    <property type="entry name" value="DOMON_domain"/>
</dbReference>
<comment type="caution">
    <text evidence="8">The sequence shown here is derived from an EMBL/GenBank/DDBJ whole genome shotgun (WGS) entry which is preliminary data.</text>
</comment>
<dbReference type="EMBL" id="JBFOLJ010000007">
    <property type="protein sequence ID" value="KAL2521526.1"/>
    <property type="molecule type" value="Genomic_DNA"/>
</dbReference>